<organism evidence="2 3">
    <name type="scientific">Chryseobacterium arthrosphaerae</name>
    <dbReference type="NCBI Taxonomy" id="651561"/>
    <lineage>
        <taxon>Bacteria</taxon>
        <taxon>Pseudomonadati</taxon>
        <taxon>Bacteroidota</taxon>
        <taxon>Flavobacteriia</taxon>
        <taxon>Flavobacteriales</taxon>
        <taxon>Weeksellaceae</taxon>
        <taxon>Chryseobacterium group</taxon>
        <taxon>Chryseobacterium</taxon>
    </lineage>
</organism>
<dbReference type="Gene3D" id="1.20.1050.60">
    <property type="entry name" value="alpha-1,2-mannosidase"/>
    <property type="match status" value="1"/>
</dbReference>
<gene>
    <name evidence="2" type="ORF">EJ377_04785</name>
</gene>
<evidence type="ECO:0000313" key="2">
    <source>
        <dbReference type="EMBL" id="RTZ49672.1"/>
    </source>
</evidence>
<reference evidence="2 3" key="1">
    <citation type="submission" date="2018-12" db="EMBL/GenBank/DDBJ databases">
        <title>Draft Genome Sequence of Chryseobacterium arthrosphaerae strain ED882-96 Isolated from the Blood of a Patient with Liver Cirrhosis in Taiwan.</title>
        <authorList>
            <person name="Lin J.-N."/>
            <person name="Lai C.-H."/>
            <person name="Yang C.-H."/>
            <person name="Huang Y.-H."/>
        </authorList>
    </citation>
    <scope>NUCLEOTIDE SEQUENCE [LARGE SCALE GENOMIC DNA]</scope>
    <source>
        <strain evidence="2 3">ED882-96</strain>
    </source>
</reference>
<dbReference type="EMBL" id="RYFC01000001">
    <property type="protein sequence ID" value="RTZ49672.1"/>
    <property type="molecule type" value="Genomic_DNA"/>
</dbReference>
<evidence type="ECO:0000259" key="1">
    <source>
        <dbReference type="Pfam" id="PF07971"/>
    </source>
</evidence>
<accession>A0A432DZA0</accession>
<comment type="caution">
    <text evidence="2">The sequence shown here is derived from an EMBL/GenBank/DDBJ whole genome shotgun (WGS) entry which is preliminary data.</text>
</comment>
<dbReference type="Pfam" id="PF07971">
    <property type="entry name" value="Glyco_hydro_92"/>
    <property type="match status" value="1"/>
</dbReference>
<name>A0A432DZA0_9FLAO</name>
<dbReference type="AlphaFoldDB" id="A0A432DZA0"/>
<sequence length="86" mass="9597">MASNETECMIGYHAVSVIADAMAKGIKGFDYEKAFQASKNSAMLNIFGLNAYKQNNYISIDDEHESVSKQWNMPMTTGVSPRWPKS</sequence>
<protein>
    <recommendedName>
        <fullName evidence="1">Glycosyl hydrolase family 92 domain-containing protein</fullName>
    </recommendedName>
</protein>
<proteinExistence type="predicted"/>
<dbReference type="Gene3D" id="1.20.1610.10">
    <property type="entry name" value="alpha-1,2-mannosidases domains"/>
    <property type="match status" value="1"/>
</dbReference>
<dbReference type="Proteomes" id="UP000276953">
    <property type="component" value="Unassembled WGS sequence"/>
</dbReference>
<dbReference type="InterPro" id="IPR012939">
    <property type="entry name" value="Glyco_hydro_92"/>
</dbReference>
<feature type="domain" description="Glycosyl hydrolase family 92" evidence="1">
    <location>
        <begin position="2"/>
        <end position="71"/>
    </location>
</feature>
<evidence type="ECO:0000313" key="3">
    <source>
        <dbReference type="Proteomes" id="UP000276953"/>
    </source>
</evidence>